<evidence type="ECO:0008006" key="3">
    <source>
        <dbReference type="Google" id="ProtNLM"/>
    </source>
</evidence>
<dbReference type="EMBL" id="JACPUR010000013">
    <property type="protein sequence ID" value="MBI3126780.1"/>
    <property type="molecule type" value="Genomic_DNA"/>
</dbReference>
<dbReference type="AlphaFoldDB" id="A0A932HW42"/>
<protein>
    <recommendedName>
        <fullName evidence="3">Rho termination protein</fullName>
    </recommendedName>
</protein>
<evidence type="ECO:0000313" key="1">
    <source>
        <dbReference type="EMBL" id="MBI3126780.1"/>
    </source>
</evidence>
<proteinExistence type="predicted"/>
<comment type="caution">
    <text evidence="1">The sequence shown here is derived from an EMBL/GenBank/DDBJ whole genome shotgun (WGS) entry which is preliminary data.</text>
</comment>
<name>A0A932HW42_UNCTE</name>
<dbReference type="Proteomes" id="UP000782312">
    <property type="component" value="Unassembled WGS sequence"/>
</dbReference>
<organism evidence="1 2">
    <name type="scientific">Tectimicrobiota bacterium</name>
    <dbReference type="NCBI Taxonomy" id="2528274"/>
    <lineage>
        <taxon>Bacteria</taxon>
        <taxon>Pseudomonadati</taxon>
        <taxon>Nitrospinota/Tectimicrobiota group</taxon>
        <taxon>Candidatus Tectimicrobiota</taxon>
    </lineage>
</organism>
<sequence length="121" mass="13490">MADEEKTEAAVPAEEGPKLTAREIEKMNVPKLKEAALAYKGRISGVHGMDKAQLMRALKEINGIPLQEAKRASKIDRTAVKQKIKNLKKARTQHVEAKEGVQLGRVRKRIKALKRKLARSA</sequence>
<reference evidence="1" key="1">
    <citation type="submission" date="2020-07" db="EMBL/GenBank/DDBJ databases">
        <title>Huge and variable diversity of episymbiotic CPR bacteria and DPANN archaea in groundwater ecosystems.</title>
        <authorList>
            <person name="He C.Y."/>
            <person name="Keren R."/>
            <person name="Whittaker M."/>
            <person name="Farag I.F."/>
            <person name="Doudna J."/>
            <person name="Cate J.H.D."/>
            <person name="Banfield J.F."/>
        </authorList>
    </citation>
    <scope>NUCLEOTIDE SEQUENCE</scope>
    <source>
        <strain evidence="1">NC_groundwater_763_Ag_S-0.2um_68_21</strain>
    </source>
</reference>
<evidence type="ECO:0000313" key="2">
    <source>
        <dbReference type="Proteomes" id="UP000782312"/>
    </source>
</evidence>
<accession>A0A932HW42</accession>
<gene>
    <name evidence="1" type="ORF">HYZ11_04160</name>
</gene>